<dbReference type="CDD" id="cd00160">
    <property type="entry name" value="RhoGEF"/>
    <property type="match status" value="1"/>
</dbReference>
<name>A0A9W8DQI5_9FUNG</name>
<comment type="caution">
    <text evidence="3">The sequence shown here is derived from an EMBL/GenBank/DDBJ whole genome shotgun (WGS) entry which is preliminary data.</text>
</comment>
<feature type="region of interest" description="Disordered" evidence="1">
    <location>
        <begin position="50"/>
        <end position="91"/>
    </location>
</feature>
<dbReference type="GO" id="GO:0005737">
    <property type="term" value="C:cytoplasm"/>
    <property type="evidence" value="ECO:0007669"/>
    <property type="project" value="TreeGrafter"/>
</dbReference>
<dbReference type="Gene3D" id="1.20.900.10">
    <property type="entry name" value="Dbl homology (DH) domain"/>
    <property type="match status" value="1"/>
</dbReference>
<dbReference type="PANTHER" id="PTHR22834">
    <property type="entry name" value="NUCLEAR FUSION PROTEIN FUS2"/>
    <property type="match status" value="1"/>
</dbReference>
<protein>
    <recommendedName>
        <fullName evidence="2">DH domain-containing protein</fullName>
    </recommendedName>
</protein>
<sequence>MTDAPLVFSSTVFSRSVPRRKNGLGVVVKTPDASSRMSSNSAALGYFAGYSNRQQQPSSTRPPTPNQTPMIPINKSVSTPTTPPNEAPYPSTINKQQQAVLHLGPQHLSKISVPSNTGQGFSSTKLRRKGRSHNRSRSMVPLEFMEDVAATMMPSDPPPQLPATTVTAMTERYGYQIRTPSSLSLASINRQSPRVPTVQQRNPLTPHSPTASTSSSIYSVESSVFQYHIPVQPQTIGRQTLRRGRSASQLHDEGKRWRIIQELIDTERTFVNDIRLALDIYWNHVPENVRSVVFGNLSDLAAISTRFLHQLQARSDAAAEVMMEMADDIERVFTEYCANYEHAAMTVQSLDLSSRDKILVGRTNSWDLASLLVKPVQRVLKYPLLFRELALVSSGNEGMVVHRAKQRVDLIAERVNGKDRADPPSSSYNRHSTATTASSSGAEGLVAAVQKMVNNMHSLACAWEDMYRPIDCGEQLETNQLLNQPYSVLARERCFIRANNWRKIVEMIRDELVPLLVEKQRLDKLFSTIHSIIREFGVNVKSDSGQKEALKTIDQSIENVYFDNLPLNRLRWSSFWTETDQFFQS</sequence>
<dbReference type="InterPro" id="IPR000219">
    <property type="entry name" value="DH_dom"/>
</dbReference>
<evidence type="ECO:0000256" key="1">
    <source>
        <dbReference type="SAM" id="MobiDB-lite"/>
    </source>
</evidence>
<dbReference type="Proteomes" id="UP001150538">
    <property type="component" value="Unassembled WGS sequence"/>
</dbReference>
<feature type="compositionally biased region" description="Low complexity" evidence="1">
    <location>
        <begin position="203"/>
        <end position="215"/>
    </location>
</feature>
<dbReference type="SMART" id="SM00325">
    <property type="entry name" value="RhoGEF"/>
    <property type="match status" value="1"/>
</dbReference>
<feature type="compositionally biased region" description="Polar residues" evidence="1">
    <location>
        <begin position="190"/>
        <end position="202"/>
    </location>
</feature>
<evidence type="ECO:0000259" key="2">
    <source>
        <dbReference type="PROSITE" id="PS50010"/>
    </source>
</evidence>
<feature type="region of interest" description="Disordered" evidence="1">
    <location>
        <begin position="190"/>
        <end position="215"/>
    </location>
</feature>
<dbReference type="AlphaFoldDB" id="A0A9W8DQI5"/>
<proteinExistence type="predicted"/>
<feature type="domain" description="DH" evidence="2">
    <location>
        <begin position="255"/>
        <end position="418"/>
    </location>
</feature>
<feature type="region of interest" description="Disordered" evidence="1">
    <location>
        <begin position="109"/>
        <end position="136"/>
    </location>
</feature>
<feature type="region of interest" description="Disordered" evidence="1">
    <location>
        <begin position="414"/>
        <end position="439"/>
    </location>
</feature>
<dbReference type="PROSITE" id="PS50010">
    <property type="entry name" value="DH_2"/>
    <property type="match status" value="1"/>
</dbReference>
<dbReference type="EMBL" id="JANBPU010000013">
    <property type="protein sequence ID" value="KAJ1920446.1"/>
    <property type="molecule type" value="Genomic_DNA"/>
</dbReference>
<reference evidence="3" key="1">
    <citation type="submission" date="2022-07" db="EMBL/GenBank/DDBJ databases">
        <title>Phylogenomic reconstructions and comparative analyses of Kickxellomycotina fungi.</title>
        <authorList>
            <person name="Reynolds N.K."/>
            <person name="Stajich J.E."/>
            <person name="Barry K."/>
            <person name="Grigoriev I.V."/>
            <person name="Crous P."/>
            <person name="Smith M.E."/>
        </authorList>
    </citation>
    <scope>NUCLEOTIDE SEQUENCE</scope>
    <source>
        <strain evidence="3">NBRC 100468</strain>
    </source>
</reference>
<dbReference type="PANTHER" id="PTHR22834:SF20">
    <property type="entry name" value="SH3 DOMAIN-CONTAINING PROTEIN"/>
    <property type="match status" value="1"/>
</dbReference>
<dbReference type="OrthoDB" id="10256089at2759"/>
<feature type="compositionally biased region" description="Polar residues" evidence="1">
    <location>
        <begin position="112"/>
        <end position="124"/>
    </location>
</feature>
<gene>
    <name evidence="3" type="ORF">H4219_001283</name>
</gene>
<feature type="compositionally biased region" description="Basic residues" evidence="1">
    <location>
        <begin position="125"/>
        <end position="136"/>
    </location>
</feature>
<evidence type="ECO:0000313" key="3">
    <source>
        <dbReference type="EMBL" id="KAJ1920446.1"/>
    </source>
</evidence>
<dbReference type="GO" id="GO:0005085">
    <property type="term" value="F:guanyl-nucleotide exchange factor activity"/>
    <property type="evidence" value="ECO:0007669"/>
    <property type="project" value="InterPro"/>
</dbReference>
<keyword evidence="4" id="KW-1185">Reference proteome</keyword>
<accession>A0A9W8DQI5</accession>
<dbReference type="InterPro" id="IPR035899">
    <property type="entry name" value="DBL_dom_sf"/>
</dbReference>
<evidence type="ECO:0000313" key="4">
    <source>
        <dbReference type="Proteomes" id="UP001150538"/>
    </source>
</evidence>
<dbReference type="SUPFAM" id="SSF48065">
    <property type="entry name" value="DBL homology domain (DH-domain)"/>
    <property type="match status" value="1"/>
</dbReference>
<dbReference type="Pfam" id="PF00621">
    <property type="entry name" value="RhoGEF"/>
    <property type="match status" value="1"/>
</dbReference>
<dbReference type="InterPro" id="IPR051492">
    <property type="entry name" value="Dynamin-Rho_GEF"/>
</dbReference>
<organism evidence="3 4">
    <name type="scientific">Mycoemilia scoparia</name>
    <dbReference type="NCBI Taxonomy" id="417184"/>
    <lineage>
        <taxon>Eukaryota</taxon>
        <taxon>Fungi</taxon>
        <taxon>Fungi incertae sedis</taxon>
        <taxon>Zoopagomycota</taxon>
        <taxon>Kickxellomycotina</taxon>
        <taxon>Kickxellomycetes</taxon>
        <taxon>Kickxellales</taxon>
        <taxon>Kickxellaceae</taxon>
        <taxon>Mycoemilia</taxon>
    </lineage>
</organism>